<accession>A0A373FIT9</accession>
<dbReference type="Pfam" id="PF10636">
    <property type="entry name" value="hemP"/>
    <property type="match status" value="1"/>
</dbReference>
<name>A0A373FIT9_COMTE</name>
<gene>
    <name evidence="2" type="primary">hemP</name>
    <name evidence="2" type="ORF">DZC30_13560</name>
</gene>
<reference evidence="2 3" key="1">
    <citation type="submission" date="2018-08" db="EMBL/GenBank/DDBJ databases">
        <title>Comamonas testosteroni strain SWCO2.</title>
        <authorList>
            <person name="Jiang N."/>
            <person name="Zhang X.Z."/>
        </authorList>
    </citation>
    <scope>NUCLEOTIDE SEQUENCE [LARGE SCALE GENOMIC DNA]</scope>
    <source>
        <strain evidence="2 3">SWCO2</strain>
    </source>
</reference>
<dbReference type="Gene3D" id="2.10.70.10">
    <property type="entry name" value="Complement Module, domain 1"/>
    <property type="match status" value="1"/>
</dbReference>
<organism evidence="2 3">
    <name type="scientific">Comamonas testosteroni</name>
    <name type="common">Pseudomonas testosteroni</name>
    <dbReference type="NCBI Taxonomy" id="285"/>
    <lineage>
        <taxon>Bacteria</taxon>
        <taxon>Pseudomonadati</taxon>
        <taxon>Pseudomonadota</taxon>
        <taxon>Betaproteobacteria</taxon>
        <taxon>Burkholderiales</taxon>
        <taxon>Comamonadaceae</taxon>
        <taxon>Comamonas</taxon>
    </lineage>
</organism>
<comment type="caution">
    <text evidence="2">The sequence shown here is derived from an EMBL/GenBank/DDBJ whole genome shotgun (WGS) entry which is preliminary data.</text>
</comment>
<feature type="compositionally biased region" description="Polar residues" evidence="1">
    <location>
        <begin position="9"/>
        <end position="31"/>
    </location>
</feature>
<dbReference type="InterPro" id="IPR019600">
    <property type="entry name" value="Hemin_uptake_protein_HemP"/>
</dbReference>
<dbReference type="EMBL" id="QURR01000016">
    <property type="protein sequence ID" value="RGE44068.1"/>
    <property type="molecule type" value="Genomic_DNA"/>
</dbReference>
<proteinExistence type="predicted"/>
<dbReference type="OrthoDB" id="5348353at2"/>
<sequence>MSAPLAATAQPTSRGTLTLNASTSETPSTPSHALGLDSASLLNGQKAVTIVHNGTPYRLQATKLGKLILTK</sequence>
<protein>
    <submittedName>
        <fullName evidence="2">Hemin uptake protein HemP</fullName>
    </submittedName>
</protein>
<evidence type="ECO:0000313" key="3">
    <source>
        <dbReference type="Proteomes" id="UP000261948"/>
    </source>
</evidence>
<evidence type="ECO:0000256" key="1">
    <source>
        <dbReference type="SAM" id="MobiDB-lite"/>
    </source>
</evidence>
<feature type="region of interest" description="Disordered" evidence="1">
    <location>
        <begin position="1"/>
        <end position="36"/>
    </location>
</feature>
<dbReference type="Proteomes" id="UP000261948">
    <property type="component" value="Unassembled WGS sequence"/>
</dbReference>
<keyword evidence="3" id="KW-1185">Reference proteome</keyword>
<dbReference type="AlphaFoldDB" id="A0A373FIT9"/>
<evidence type="ECO:0000313" key="2">
    <source>
        <dbReference type="EMBL" id="RGE44068.1"/>
    </source>
</evidence>